<dbReference type="Proteomes" id="UP001338582">
    <property type="component" value="Chromosome 6"/>
</dbReference>
<keyword evidence="4" id="KW-1185">Reference proteome</keyword>
<evidence type="ECO:0000256" key="1">
    <source>
        <dbReference type="SAM" id="MobiDB-lite"/>
    </source>
</evidence>
<dbReference type="Pfam" id="PF00582">
    <property type="entry name" value="Usp"/>
    <property type="match status" value="1"/>
</dbReference>
<reference evidence="3 4" key="1">
    <citation type="submission" date="2023-10" db="EMBL/GenBank/DDBJ databases">
        <title>Draft Genome Sequence of Candida saopaulonensis from a very Premature Infant with Sepsis.</title>
        <authorList>
            <person name="Ning Y."/>
            <person name="Dai R."/>
            <person name="Xiao M."/>
            <person name="Xu Y."/>
            <person name="Yan Q."/>
            <person name="Zhang L."/>
        </authorList>
    </citation>
    <scope>NUCLEOTIDE SEQUENCE [LARGE SCALE GENOMIC DNA]</scope>
    <source>
        <strain evidence="3 4">19XY460</strain>
    </source>
</reference>
<protein>
    <recommendedName>
        <fullName evidence="2">UspA domain-containing protein</fullName>
    </recommendedName>
</protein>
<feature type="compositionally biased region" description="Low complexity" evidence="1">
    <location>
        <begin position="446"/>
        <end position="462"/>
    </location>
</feature>
<feature type="compositionally biased region" description="Low complexity" evidence="1">
    <location>
        <begin position="416"/>
        <end position="429"/>
    </location>
</feature>
<organism evidence="3 4">
    <name type="scientific">Australozyma saopauloensis</name>
    <dbReference type="NCBI Taxonomy" id="291208"/>
    <lineage>
        <taxon>Eukaryota</taxon>
        <taxon>Fungi</taxon>
        <taxon>Dikarya</taxon>
        <taxon>Ascomycota</taxon>
        <taxon>Saccharomycotina</taxon>
        <taxon>Pichiomycetes</taxon>
        <taxon>Metschnikowiaceae</taxon>
        <taxon>Australozyma</taxon>
    </lineage>
</organism>
<dbReference type="SUPFAM" id="SSF52402">
    <property type="entry name" value="Adenine nucleotide alpha hydrolases-like"/>
    <property type="match status" value="1"/>
</dbReference>
<evidence type="ECO:0000259" key="2">
    <source>
        <dbReference type="Pfam" id="PF00582"/>
    </source>
</evidence>
<dbReference type="AlphaFoldDB" id="A0AAX4HHP3"/>
<dbReference type="KEGG" id="asau:88175992"/>
<accession>A0AAX4HHP3</accession>
<dbReference type="InterPro" id="IPR006016">
    <property type="entry name" value="UspA"/>
</dbReference>
<feature type="domain" description="UspA" evidence="2">
    <location>
        <begin position="204"/>
        <end position="305"/>
    </location>
</feature>
<feature type="compositionally biased region" description="Low complexity" evidence="1">
    <location>
        <begin position="11"/>
        <end position="21"/>
    </location>
</feature>
<evidence type="ECO:0000313" key="4">
    <source>
        <dbReference type="Proteomes" id="UP001338582"/>
    </source>
</evidence>
<dbReference type="GeneID" id="88175992"/>
<dbReference type="PANTHER" id="PTHR47815:SF1">
    <property type="entry name" value="UNIVERSAL STRESS PROTEIN A FAMILY PROTEIN C25B2.10"/>
    <property type="match status" value="1"/>
</dbReference>
<dbReference type="EMBL" id="CP138899">
    <property type="protein sequence ID" value="WPK27540.1"/>
    <property type="molecule type" value="Genomic_DNA"/>
</dbReference>
<dbReference type="Gene3D" id="3.40.50.620">
    <property type="entry name" value="HUPs"/>
    <property type="match status" value="1"/>
</dbReference>
<feature type="compositionally biased region" description="Basic and acidic residues" evidence="1">
    <location>
        <begin position="25"/>
        <end position="45"/>
    </location>
</feature>
<sequence length="487" mass="54652">MGWFSHKTKEPSSLASSANSKSPKKVSDNGVADKDLKNMVTDKDTATATEDTEDAVVEKKKYAKERAVPSGALEENESETLENTNHNALLYHFSDDSVDLYKSENNSLDLLGRMYYDDYDADDKVVVEKVASFTSLASMARSPAPPSIDGALSPRLTPHGSNNPVYPCSTLFERQVSFDTLCDDHHSSITLKVKHPEFKFRRNNKTILVGFSNDPESLKAVAWAFLELLIHGDTLVVLQVLDEKTYKQVDPALADMVLEKLKKLNTHGRRISLVYEIVIGNPQKLLKLAIAEYKPAMMIVGTHQYGQTPLVPTESSDHLLSMLHHRHPSPTPPLLGHKLSSLFHHGHKSIFSKATVSEYFLQYALVPVIVVKPFYEIRETLEVPIESENYFRDWLANIDISHTYEKKKKHRFGGLSPSMSRSSSVNNMSELVPLESRGRSKDGLFSVESRGSSRSSSRSRSVSKTRRNEELSPVTSLRQRLSRLLSH</sequence>
<name>A0AAX4HHP3_9ASCO</name>
<dbReference type="RefSeq" id="XP_062879918.1">
    <property type="nucleotide sequence ID" value="XM_063023848.1"/>
</dbReference>
<evidence type="ECO:0000313" key="3">
    <source>
        <dbReference type="EMBL" id="WPK27540.1"/>
    </source>
</evidence>
<feature type="region of interest" description="Disordered" evidence="1">
    <location>
        <begin position="1"/>
        <end position="56"/>
    </location>
</feature>
<proteinExistence type="predicted"/>
<gene>
    <name evidence="3" type="ORF">PUMCH_004932</name>
</gene>
<feature type="region of interest" description="Disordered" evidence="1">
    <location>
        <begin position="409"/>
        <end position="487"/>
    </location>
</feature>
<feature type="compositionally biased region" description="Low complexity" evidence="1">
    <location>
        <begin position="476"/>
        <end position="487"/>
    </location>
</feature>
<dbReference type="CDD" id="cd23659">
    <property type="entry name" value="USP_At3g01520-like"/>
    <property type="match status" value="1"/>
</dbReference>
<dbReference type="InterPro" id="IPR014729">
    <property type="entry name" value="Rossmann-like_a/b/a_fold"/>
</dbReference>
<dbReference type="PANTHER" id="PTHR47815">
    <property type="entry name" value="UNIVERSAL STRESS PROTEIN A FAMILY PROTEIN C25B2.10"/>
    <property type="match status" value="1"/>
</dbReference>